<reference evidence="2" key="1">
    <citation type="journal article" date="2015" name="Nat. Genet.">
        <title>The genome and transcriptome of the zoonotic hookworm Ancylostoma ceylanicum identify infection-specific gene families.</title>
        <authorList>
            <person name="Schwarz E.M."/>
            <person name="Hu Y."/>
            <person name="Antoshechkin I."/>
            <person name="Miller M.M."/>
            <person name="Sternberg P.W."/>
            <person name="Aroian R.V."/>
        </authorList>
    </citation>
    <scope>NUCLEOTIDE SEQUENCE</scope>
    <source>
        <strain evidence="2">HY135</strain>
    </source>
</reference>
<organism evidence="1 2">
    <name type="scientific">Ancylostoma ceylanicum</name>
    <dbReference type="NCBI Taxonomy" id="53326"/>
    <lineage>
        <taxon>Eukaryota</taxon>
        <taxon>Metazoa</taxon>
        <taxon>Ecdysozoa</taxon>
        <taxon>Nematoda</taxon>
        <taxon>Chromadorea</taxon>
        <taxon>Rhabditida</taxon>
        <taxon>Rhabditina</taxon>
        <taxon>Rhabditomorpha</taxon>
        <taxon>Strongyloidea</taxon>
        <taxon>Ancylostomatidae</taxon>
        <taxon>Ancylostomatinae</taxon>
        <taxon>Ancylostoma</taxon>
    </lineage>
</organism>
<gene>
    <name evidence="1" type="primary">Acey_s0139.g2144</name>
    <name evidence="1" type="ORF">Y032_0139g2144</name>
</gene>
<dbReference type="EMBL" id="JARK01001475">
    <property type="protein sequence ID" value="EYB97650.1"/>
    <property type="molecule type" value="Genomic_DNA"/>
</dbReference>
<comment type="caution">
    <text evidence="1">The sequence shown here is derived from an EMBL/GenBank/DDBJ whole genome shotgun (WGS) entry which is preliminary data.</text>
</comment>
<sequence length="154" mass="17026">MSAPILPSIAAKIEEGVNGSFSPAIAATRTEVYFVAPRAAFPFERLLFLVHRCDNGALAHKMGGRLHRFDKSALTPKVGERDGSTALHGYQERMRGRAMRAERASGKVWKSGVGWTARLVLETKSLSGFKIHLRWKEVSVTGVLIKYANHHSLK</sequence>
<name>A0A016T4I6_9BILA</name>
<proteinExistence type="predicted"/>
<keyword evidence="2" id="KW-1185">Reference proteome</keyword>
<dbReference type="AlphaFoldDB" id="A0A016T4I6"/>
<dbReference type="Proteomes" id="UP000024635">
    <property type="component" value="Unassembled WGS sequence"/>
</dbReference>
<protein>
    <submittedName>
        <fullName evidence="1">Uncharacterized protein</fullName>
    </submittedName>
</protein>
<evidence type="ECO:0000313" key="2">
    <source>
        <dbReference type="Proteomes" id="UP000024635"/>
    </source>
</evidence>
<evidence type="ECO:0000313" key="1">
    <source>
        <dbReference type="EMBL" id="EYB97650.1"/>
    </source>
</evidence>
<accession>A0A016T4I6</accession>